<evidence type="ECO:0000259" key="10">
    <source>
        <dbReference type="PROSITE" id="PS51194"/>
    </source>
</evidence>
<feature type="region of interest" description="Disordered" evidence="8">
    <location>
        <begin position="406"/>
        <end position="607"/>
    </location>
</feature>
<dbReference type="GO" id="GO:0004386">
    <property type="term" value="F:helicase activity"/>
    <property type="evidence" value="ECO:0007669"/>
    <property type="project" value="UniProtKB-KW"/>
</dbReference>
<proteinExistence type="inferred from homology"/>
<dbReference type="PROSITE" id="PS51195">
    <property type="entry name" value="Q_MOTIF"/>
    <property type="match status" value="1"/>
</dbReference>
<dbReference type="EMBL" id="JAXCLX010000002">
    <property type="protein sequence ID" value="MDY0872744.1"/>
    <property type="molecule type" value="Genomic_DNA"/>
</dbReference>
<evidence type="ECO:0000256" key="3">
    <source>
        <dbReference type="ARBA" id="ARBA00022806"/>
    </source>
</evidence>
<feature type="short sequence motif" description="Q motif" evidence="6">
    <location>
        <begin position="15"/>
        <end position="43"/>
    </location>
</feature>
<reference evidence="12 13" key="1">
    <citation type="journal article" date="2013" name="Antonie Van Leeuwenhoek">
        <title>Dongia rigui sp. nov., isolated from freshwater of a large wetland in Korea.</title>
        <authorList>
            <person name="Baik K.S."/>
            <person name="Hwang Y.M."/>
            <person name="Choi J.S."/>
            <person name="Kwon J."/>
            <person name="Seong C.N."/>
        </authorList>
    </citation>
    <scope>NUCLEOTIDE SEQUENCE [LARGE SCALE GENOMIC DNA]</scope>
    <source>
        <strain evidence="12 13">04SU4-P</strain>
    </source>
</reference>
<dbReference type="Proteomes" id="UP001271769">
    <property type="component" value="Unassembled WGS sequence"/>
</dbReference>
<dbReference type="InterPro" id="IPR050079">
    <property type="entry name" value="DEAD_box_RNA_helicase"/>
</dbReference>
<dbReference type="CDD" id="cd18787">
    <property type="entry name" value="SF2_C_DEAD"/>
    <property type="match status" value="1"/>
</dbReference>
<dbReference type="InterPro" id="IPR011545">
    <property type="entry name" value="DEAD/DEAH_box_helicase_dom"/>
</dbReference>
<keyword evidence="13" id="KW-1185">Reference proteome</keyword>
<dbReference type="Gene3D" id="3.40.50.300">
    <property type="entry name" value="P-loop containing nucleotide triphosphate hydrolases"/>
    <property type="match status" value="2"/>
</dbReference>
<dbReference type="PANTHER" id="PTHR47959">
    <property type="entry name" value="ATP-DEPENDENT RNA HELICASE RHLE-RELATED"/>
    <property type="match status" value="1"/>
</dbReference>
<evidence type="ECO:0000256" key="5">
    <source>
        <dbReference type="ARBA" id="ARBA00038437"/>
    </source>
</evidence>
<feature type="domain" description="Helicase C-terminal" evidence="10">
    <location>
        <begin position="248"/>
        <end position="392"/>
    </location>
</feature>
<dbReference type="CDD" id="cd00268">
    <property type="entry name" value="DEADc"/>
    <property type="match status" value="1"/>
</dbReference>
<dbReference type="InterPro" id="IPR027417">
    <property type="entry name" value="P-loop_NTPase"/>
</dbReference>
<dbReference type="InterPro" id="IPR000629">
    <property type="entry name" value="RNA-helicase_DEAD-box_CS"/>
</dbReference>
<name>A0ABU5DZI6_9PROT</name>
<dbReference type="Pfam" id="PF00271">
    <property type="entry name" value="Helicase_C"/>
    <property type="match status" value="1"/>
</dbReference>
<gene>
    <name evidence="12" type="ORF">SMD31_12450</name>
</gene>
<dbReference type="SUPFAM" id="SSF52540">
    <property type="entry name" value="P-loop containing nucleoside triphosphate hydrolases"/>
    <property type="match status" value="1"/>
</dbReference>
<protein>
    <submittedName>
        <fullName evidence="12">DEAD/DEAH box helicase</fullName>
    </submittedName>
</protein>
<evidence type="ECO:0000256" key="6">
    <source>
        <dbReference type="PROSITE-ProRule" id="PRU00552"/>
    </source>
</evidence>
<evidence type="ECO:0000259" key="11">
    <source>
        <dbReference type="PROSITE" id="PS51195"/>
    </source>
</evidence>
<evidence type="ECO:0000256" key="4">
    <source>
        <dbReference type="ARBA" id="ARBA00022840"/>
    </source>
</evidence>
<dbReference type="PANTHER" id="PTHR47959:SF13">
    <property type="entry name" value="ATP-DEPENDENT RNA HELICASE RHLE"/>
    <property type="match status" value="1"/>
</dbReference>
<comment type="similarity">
    <text evidence="5 7">Belongs to the DEAD box helicase family.</text>
</comment>
<feature type="compositionally biased region" description="Basic and acidic residues" evidence="8">
    <location>
        <begin position="490"/>
        <end position="574"/>
    </location>
</feature>
<evidence type="ECO:0000256" key="8">
    <source>
        <dbReference type="SAM" id="MobiDB-lite"/>
    </source>
</evidence>
<dbReference type="PROSITE" id="PS51192">
    <property type="entry name" value="HELICASE_ATP_BIND_1"/>
    <property type="match status" value="1"/>
</dbReference>
<evidence type="ECO:0000259" key="9">
    <source>
        <dbReference type="PROSITE" id="PS51192"/>
    </source>
</evidence>
<dbReference type="SMART" id="SM00487">
    <property type="entry name" value="DEXDc"/>
    <property type="match status" value="1"/>
</dbReference>
<evidence type="ECO:0000313" key="12">
    <source>
        <dbReference type="EMBL" id="MDY0872744.1"/>
    </source>
</evidence>
<keyword evidence="1 7" id="KW-0547">Nucleotide-binding</keyword>
<sequence>MNTLTETTPATNVLADFASLNLVEPLMQAVTESGYTKPTPIQAQSIPALLEGHDLLGLAQTGTGKTAAFTLPMLQRMMANRKQPQPKSMRALILTPTRELAVQINDSIKTYGRHLPLRSTVIFGGVGQMPQVNTMRRGIDLVVATPGRLLDLMNQGHITLTSVEFFVLDEADRMLDMGFIRDIKKIVGFLPARRQTLLFSATMPNDVSDLAQSLLTKPKRVEVVPQSTTAERIDQIVYMVSRTNKRKLLSNLLASADVTRTIVFTRTKRGADRVAENLERDGFSSAAIHGNKGQNARQIALNAFRTGAVKVLVATDIAARGIDIDNISHVVNFDLPLEPESYVHRIGRTARAGATGIAISLCDGEERSLLRDIEKIVRMKIPVVDDHPLAVGSDAEGGEQITLQRAQNIRESREMDQARNGERRGSGRGGQRGRDQRGGEQRRDRNRQDGNRDAKRQGEKSLGEKRTRSTQPRGEARQDRSHNQPPVRQAEQRADRPRRDESRAERPHRDDRGHRHEGSHRDERGHQHDGESRFEAERRMAATRQHRGDNQQKPVRPDGEHRRIDYRARAEQDGRGQAPRVRQGGGQPGGQGAGQRPHRAGKSQPRG</sequence>
<dbReference type="InterPro" id="IPR001650">
    <property type="entry name" value="Helicase_C-like"/>
</dbReference>
<accession>A0ABU5DZI6</accession>
<feature type="compositionally biased region" description="Basic and acidic residues" evidence="8">
    <location>
        <begin position="408"/>
        <end position="425"/>
    </location>
</feature>
<evidence type="ECO:0000256" key="7">
    <source>
        <dbReference type="RuleBase" id="RU000492"/>
    </source>
</evidence>
<dbReference type="RefSeq" id="WP_320501218.1">
    <property type="nucleotide sequence ID" value="NZ_JAXCLX010000002.1"/>
</dbReference>
<dbReference type="InterPro" id="IPR014014">
    <property type="entry name" value="RNA_helicase_DEAD_Q_motif"/>
</dbReference>
<dbReference type="InterPro" id="IPR044742">
    <property type="entry name" value="DEAD/DEAH_RhlB"/>
</dbReference>
<keyword evidence="3 7" id="KW-0347">Helicase</keyword>
<evidence type="ECO:0000256" key="1">
    <source>
        <dbReference type="ARBA" id="ARBA00022741"/>
    </source>
</evidence>
<comment type="caution">
    <text evidence="12">The sequence shown here is derived from an EMBL/GenBank/DDBJ whole genome shotgun (WGS) entry which is preliminary data.</text>
</comment>
<feature type="compositionally biased region" description="Gly residues" evidence="8">
    <location>
        <begin position="583"/>
        <end position="593"/>
    </location>
</feature>
<feature type="domain" description="Helicase ATP-binding" evidence="9">
    <location>
        <begin position="46"/>
        <end position="221"/>
    </location>
</feature>
<dbReference type="PROSITE" id="PS00039">
    <property type="entry name" value="DEAD_ATP_HELICASE"/>
    <property type="match status" value="1"/>
</dbReference>
<dbReference type="Pfam" id="PF00270">
    <property type="entry name" value="DEAD"/>
    <property type="match status" value="1"/>
</dbReference>
<evidence type="ECO:0000256" key="2">
    <source>
        <dbReference type="ARBA" id="ARBA00022801"/>
    </source>
</evidence>
<keyword evidence="4 7" id="KW-0067">ATP-binding</keyword>
<dbReference type="PROSITE" id="PS51194">
    <property type="entry name" value="HELICASE_CTER"/>
    <property type="match status" value="1"/>
</dbReference>
<dbReference type="SMART" id="SM00490">
    <property type="entry name" value="HELICc"/>
    <property type="match status" value="1"/>
</dbReference>
<feature type="compositionally biased region" description="Basic and acidic residues" evidence="8">
    <location>
        <begin position="432"/>
        <end position="467"/>
    </location>
</feature>
<feature type="domain" description="DEAD-box RNA helicase Q" evidence="11">
    <location>
        <begin position="15"/>
        <end position="43"/>
    </location>
</feature>
<organism evidence="12 13">
    <name type="scientific">Dongia rigui</name>
    <dbReference type="NCBI Taxonomy" id="940149"/>
    <lineage>
        <taxon>Bacteria</taxon>
        <taxon>Pseudomonadati</taxon>
        <taxon>Pseudomonadota</taxon>
        <taxon>Alphaproteobacteria</taxon>
        <taxon>Rhodospirillales</taxon>
        <taxon>Dongiaceae</taxon>
        <taxon>Dongia</taxon>
    </lineage>
</organism>
<keyword evidence="2 7" id="KW-0378">Hydrolase</keyword>
<evidence type="ECO:0000313" key="13">
    <source>
        <dbReference type="Proteomes" id="UP001271769"/>
    </source>
</evidence>
<dbReference type="InterPro" id="IPR014001">
    <property type="entry name" value="Helicase_ATP-bd"/>
</dbReference>